<accession>A0A9P1DBT3</accession>
<dbReference type="EMBL" id="CAMXCT010004035">
    <property type="protein sequence ID" value="CAI4007401.1"/>
    <property type="molecule type" value="Genomic_DNA"/>
</dbReference>
<evidence type="ECO:0000313" key="1">
    <source>
        <dbReference type="EMBL" id="CAI4007401.1"/>
    </source>
</evidence>
<evidence type="ECO:0000313" key="3">
    <source>
        <dbReference type="Proteomes" id="UP001152797"/>
    </source>
</evidence>
<evidence type="ECO:0000313" key="2">
    <source>
        <dbReference type="EMBL" id="CAL1160776.1"/>
    </source>
</evidence>
<keyword evidence="3" id="KW-1185">Reference proteome</keyword>
<organism evidence="1">
    <name type="scientific">Cladocopium goreaui</name>
    <dbReference type="NCBI Taxonomy" id="2562237"/>
    <lineage>
        <taxon>Eukaryota</taxon>
        <taxon>Sar</taxon>
        <taxon>Alveolata</taxon>
        <taxon>Dinophyceae</taxon>
        <taxon>Suessiales</taxon>
        <taxon>Symbiodiniaceae</taxon>
        <taxon>Cladocopium</taxon>
    </lineage>
</organism>
<protein>
    <submittedName>
        <fullName evidence="1">Uncharacterized protein</fullName>
    </submittedName>
</protein>
<dbReference type="EMBL" id="CAMXCT030004035">
    <property type="protein sequence ID" value="CAL4794713.1"/>
    <property type="molecule type" value="Genomic_DNA"/>
</dbReference>
<comment type="caution">
    <text evidence="1">The sequence shown here is derived from an EMBL/GenBank/DDBJ whole genome shotgun (WGS) entry which is preliminary data.</text>
</comment>
<dbReference type="Proteomes" id="UP001152797">
    <property type="component" value="Unassembled WGS sequence"/>
</dbReference>
<gene>
    <name evidence="1" type="ORF">C1SCF055_LOCUS32959</name>
</gene>
<dbReference type="AlphaFoldDB" id="A0A9P1DBT3"/>
<dbReference type="EMBL" id="CAMXCT020004035">
    <property type="protein sequence ID" value="CAL1160776.1"/>
    <property type="molecule type" value="Genomic_DNA"/>
</dbReference>
<proteinExistence type="predicted"/>
<sequence>MAPKFVFKHYLKPQAAGKTTTNIRASQLSPKPATSASIARSEAPVEISVLQYIGQAGAIVTGLPEPLHDQPLYQVQLRHDARPSLLMKTILNFNNYLADLHSQQPGVPSSLQHLRDEGIQLQIVNSQRDSGPMVPWRIAFYVTGDVPALVNALQLIDSFLDWRGAHVAEGEAAFPPQTQVQLMVPSSLHQALSQETWTNSTSITIPPRFSPFQAAPPSGHHLQFVIECATDGIVLQGTFLGCTWPFRRELEEHGVLGARTADDQYVRVVELLDATKQADRTWLLATILRDVLKEIVLGVEVIERPPDDSPAADFLGLIMDLPQVYLLP</sequence>
<name>A0A9P1DBT3_9DINO</name>
<reference evidence="2" key="2">
    <citation type="submission" date="2024-04" db="EMBL/GenBank/DDBJ databases">
        <authorList>
            <person name="Chen Y."/>
            <person name="Shah S."/>
            <person name="Dougan E. K."/>
            <person name="Thang M."/>
            <person name="Chan C."/>
        </authorList>
    </citation>
    <scope>NUCLEOTIDE SEQUENCE [LARGE SCALE GENOMIC DNA]</scope>
</reference>
<reference evidence="1" key="1">
    <citation type="submission" date="2022-10" db="EMBL/GenBank/DDBJ databases">
        <authorList>
            <person name="Chen Y."/>
            <person name="Dougan E. K."/>
            <person name="Chan C."/>
            <person name="Rhodes N."/>
            <person name="Thang M."/>
        </authorList>
    </citation>
    <scope>NUCLEOTIDE SEQUENCE</scope>
</reference>